<dbReference type="PANTHER" id="PTHR47962:SF3">
    <property type="entry name" value="LARGE ATP-DEPENDENT HELICASE-RELATED PROTEIN"/>
    <property type="match status" value="1"/>
</dbReference>
<dbReference type="InterPro" id="IPR026362">
    <property type="entry name" value="DEXH_lig_assoc"/>
</dbReference>
<dbReference type="PROSITE" id="PS51194">
    <property type="entry name" value="HELICASE_CTER"/>
    <property type="match status" value="1"/>
</dbReference>
<name>A0A239L7S7_EKHLU</name>
<keyword evidence="6" id="KW-0238">DNA-binding</keyword>
<keyword evidence="4 12" id="KW-0347">Helicase</keyword>
<dbReference type="PIRSF" id="PIRSF037307">
    <property type="entry name" value="Lhr-like_helic_prd"/>
    <property type="match status" value="1"/>
</dbReference>
<keyword evidence="3" id="KW-0378">Hydrolase</keyword>
<dbReference type="InterPro" id="IPR027417">
    <property type="entry name" value="P-loop_NTPase"/>
</dbReference>
<proteinExistence type="inferred from homology"/>
<dbReference type="SUPFAM" id="SSF52540">
    <property type="entry name" value="P-loop containing nucleoside triphosphate hydrolases"/>
    <property type="match status" value="1"/>
</dbReference>
<dbReference type="SMART" id="SM00487">
    <property type="entry name" value="DEXDc"/>
    <property type="match status" value="1"/>
</dbReference>
<evidence type="ECO:0000256" key="8">
    <source>
        <dbReference type="ARBA" id="ARBA00023235"/>
    </source>
</evidence>
<evidence type="ECO:0000256" key="3">
    <source>
        <dbReference type="ARBA" id="ARBA00022801"/>
    </source>
</evidence>
<evidence type="ECO:0000256" key="6">
    <source>
        <dbReference type="ARBA" id="ARBA00023125"/>
    </source>
</evidence>
<dbReference type="InterPro" id="IPR013701">
    <property type="entry name" value="Lhr-like_DEAD/DEAH_assoc"/>
</dbReference>
<dbReference type="CDD" id="cd18796">
    <property type="entry name" value="SF2_C_LHR"/>
    <property type="match status" value="1"/>
</dbReference>
<evidence type="ECO:0000259" key="10">
    <source>
        <dbReference type="PROSITE" id="PS51192"/>
    </source>
</evidence>
<dbReference type="GO" id="GO:0004386">
    <property type="term" value="F:helicase activity"/>
    <property type="evidence" value="ECO:0007669"/>
    <property type="project" value="UniProtKB-KW"/>
</dbReference>
<dbReference type="SMART" id="SM00490">
    <property type="entry name" value="HELICc"/>
    <property type="match status" value="1"/>
</dbReference>
<dbReference type="Pfam" id="PF00270">
    <property type="entry name" value="DEAD"/>
    <property type="match status" value="1"/>
</dbReference>
<dbReference type="GO" id="GO:0003677">
    <property type="term" value="F:DNA binding"/>
    <property type="evidence" value="ECO:0007669"/>
    <property type="project" value="UniProtKB-KW"/>
</dbReference>
<dbReference type="InterPro" id="IPR014001">
    <property type="entry name" value="Helicase_ATP-bd"/>
</dbReference>
<keyword evidence="1" id="KW-0547">Nucleotide-binding</keyword>
<dbReference type="InterPro" id="IPR011545">
    <property type="entry name" value="DEAD/DEAH_box_helicase_dom"/>
</dbReference>
<dbReference type="Pfam" id="PF00271">
    <property type="entry name" value="Helicase_C"/>
    <property type="match status" value="1"/>
</dbReference>
<feature type="domain" description="Helicase C-terminal" evidence="11">
    <location>
        <begin position="248"/>
        <end position="395"/>
    </location>
</feature>
<evidence type="ECO:0000256" key="2">
    <source>
        <dbReference type="ARBA" id="ARBA00022763"/>
    </source>
</evidence>
<evidence type="ECO:0000313" key="13">
    <source>
        <dbReference type="Proteomes" id="UP000198393"/>
    </source>
</evidence>
<dbReference type="GO" id="GO:0006281">
    <property type="term" value="P:DNA repair"/>
    <property type="evidence" value="ECO:0007669"/>
    <property type="project" value="UniProtKB-KW"/>
</dbReference>
<reference evidence="12 13" key="1">
    <citation type="submission" date="2017-06" db="EMBL/GenBank/DDBJ databases">
        <authorList>
            <person name="Kim H.J."/>
            <person name="Triplett B.A."/>
        </authorList>
    </citation>
    <scope>NUCLEOTIDE SEQUENCE [LARGE SCALE GENOMIC DNA]</scope>
    <source>
        <strain evidence="12 13">DSM 19307</strain>
    </source>
</reference>
<dbReference type="Pfam" id="PF08494">
    <property type="entry name" value="DEAD_assoc"/>
    <property type="match status" value="1"/>
</dbReference>
<dbReference type="Proteomes" id="UP000198393">
    <property type="component" value="Unassembled WGS sequence"/>
</dbReference>
<dbReference type="AlphaFoldDB" id="A0A239L7S7"/>
<dbReference type="PANTHER" id="PTHR47962">
    <property type="entry name" value="ATP-DEPENDENT HELICASE LHR-RELATED-RELATED"/>
    <property type="match status" value="1"/>
</dbReference>
<evidence type="ECO:0000256" key="1">
    <source>
        <dbReference type="ARBA" id="ARBA00022741"/>
    </source>
</evidence>
<evidence type="ECO:0000256" key="9">
    <source>
        <dbReference type="ARBA" id="ARBA00093467"/>
    </source>
</evidence>
<feature type="domain" description="Helicase ATP-binding" evidence="10">
    <location>
        <begin position="29"/>
        <end position="213"/>
    </location>
</feature>
<dbReference type="RefSeq" id="WP_089357719.1">
    <property type="nucleotide sequence ID" value="NZ_FZPD01000005.1"/>
</dbReference>
<dbReference type="GO" id="GO:0016887">
    <property type="term" value="F:ATP hydrolysis activity"/>
    <property type="evidence" value="ECO:0007669"/>
    <property type="project" value="TreeGrafter"/>
</dbReference>
<keyword evidence="7" id="KW-0234">DNA repair</keyword>
<dbReference type="OrthoDB" id="9815222at2"/>
<comment type="similarity">
    <text evidence="9">Belongs to the Lhr helicase family. Lhr-Core subfamily.</text>
</comment>
<evidence type="ECO:0000256" key="7">
    <source>
        <dbReference type="ARBA" id="ARBA00023204"/>
    </source>
</evidence>
<dbReference type="GO" id="GO:0005524">
    <property type="term" value="F:ATP binding"/>
    <property type="evidence" value="ECO:0007669"/>
    <property type="project" value="UniProtKB-KW"/>
</dbReference>
<keyword evidence="2" id="KW-0227">DNA damage</keyword>
<evidence type="ECO:0000256" key="5">
    <source>
        <dbReference type="ARBA" id="ARBA00022840"/>
    </source>
</evidence>
<dbReference type="Gene3D" id="3.40.50.300">
    <property type="entry name" value="P-loop containing nucleotide triphosphate hydrolases"/>
    <property type="match status" value="2"/>
</dbReference>
<dbReference type="InterPro" id="IPR052511">
    <property type="entry name" value="ATP-dep_Helicase"/>
</dbReference>
<dbReference type="NCBIfam" id="TIGR04121">
    <property type="entry name" value="DEXH_lig_assoc"/>
    <property type="match status" value="1"/>
</dbReference>
<protein>
    <submittedName>
        <fullName evidence="12">ATP-dependent helicase Lhr and Lhr-like helicase</fullName>
    </submittedName>
</protein>
<evidence type="ECO:0000256" key="4">
    <source>
        <dbReference type="ARBA" id="ARBA00022806"/>
    </source>
</evidence>
<dbReference type="EMBL" id="FZPD01000005">
    <property type="protein sequence ID" value="SNT26340.1"/>
    <property type="molecule type" value="Genomic_DNA"/>
</dbReference>
<organism evidence="12 13">
    <name type="scientific">Ekhidna lutea</name>
    <dbReference type="NCBI Taxonomy" id="447679"/>
    <lineage>
        <taxon>Bacteria</taxon>
        <taxon>Pseudomonadati</taxon>
        <taxon>Bacteroidota</taxon>
        <taxon>Cytophagia</taxon>
        <taxon>Cytophagales</taxon>
        <taxon>Reichenbachiellaceae</taxon>
        <taxon>Ekhidna</taxon>
    </lineage>
</organism>
<dbReference type="InterPro" id="IPR045628">
    <property type="entry name" value="Lhr_WH_dom"/>
</dbReference>
<evidence type="ECO:0000259" key="11">
    <source>
        <dbReference type="PROSITE" id="PS51194"/>
    </source>
</evidence>
<keyword evidence="5" id="KW-0067">ATP-binding</keyword>
<accession>A0A239L7S7</accession>
<dbReference type="PROSITE" id="PS51192">
    <property type="entry name" value="HELICASE_ATP_BIND_1"/>
    <property type="match status" value="1"/>
</dbReference>
<dbReference type="InterPro" id="IPR001650">
    <property type="entry name" value="Helicase_C-like"/>
</dbReference>
<keyword evidence="8" id="KW-0413">Isomerase</keyword>
<sequence length="821" mass="93345">MTDKALIKIGEDWFKSKNWETFDFQREAWSAYLEGKSGLLNAPTGSGKTFALWIPCLLEFLRDHEPYDVKPELQILWITPLRALAKDIQRAMQLVCDEMDIRWKVGLRTGETTTSERQRQKKIAPQALVITPESLHVLLSQSDYPNYLKNIKSIIVDEWHELIGTKRGVATELAISRIKKLTENRLKVWGISATIGNLPQAKRVLLGEDLYKDAVSIKSNIEKKIEVTSIMPEEVEKFPWSGYLGIKLLDKVLPIIHQSNTTLLFTNTRSQTELWYQAILKEAPELAGIIAMHHGSMDQNIRGWVEDALHEGKLKLVVCTSSLDLGVDFRPVDTVIQIGGPKGVSRFQQRAGRSGHGPGEVSKIYFVPTHSLELIEGAALRSAIKEGKFEQRKPLEKCLDVLVQYLVTLSVSGGFRPLEILQEIKQTYCYRLLSADEWNWALEFITTGGSTLGEYDEFSRVYNDDGVYKIINNKAALRHKLSIGTIVGDPAMSVKLISGGHLGTVEESFVSKLNPGDRFWFAGQNLEFIRIKDLTVLVKKSKRKSGLTPAWGGGRLPLSSLLSDQIRDKLQRAVEGDYSDVELQKIKPILDLQNKMSMIPDKDSLLIEKVETEHGHHLFFFTFEGMFVHEVLAGLIAYRISRLQKITFSISMNDYGFELLSDQEIAIEEALELDLFSEENIYQDINESINMTEMAQRKFRDVATIAGLIFQGYPGKNIKARHLQASSGILYRAFKEYDQNNLLLKQSMEEVMTLQLDQSRFMEAIRRINSQQIILKETQKPTPFAFPILVDMIRRERLSSEDVTDRILKMQMQLERSVGSD</sequence>
<dbReference type="Pfam" id="PF19306">
    <property type="entry name" value="WHD_Lhr"/>
    <property type="match status" value="1"/>
</dbReference>
<evidence type="ECO:0000313" key="12">
    <source>
        <dbReference type="EMBL" id="SNT26340.1"/>
    </source>
</evidence>
<keyword evidence="13" id="KW-1185">Reference proteome</keyword>
<gene>
    <name evidence="12" type="ORF">SAMN05421640_3030</name>
</gene>
<dbReference type="InterPro" id="IPR017170">
    <property type="entry name" value="Lhr-like"/>
</dbReference>